<proteinExistence type="predicted"/>
<reference evidence="1 2" key="2">
    <citation type="submission" date="2018-01" db="EMBL/GenBank/DDBJ databases">
        <title>Genomic study of Klebsiella pneumoniae.</title>
        <authorList>
            <person name="Yang Y."/>
            <person name="Bicalho R."/>
        </authorList>
    </citation>
    <scope>NUCLEOTIDE SEQUENCE [LARGE SCALE GENOMIC DNA]</scope>
    <source>
        <strain evidence="1 2">A2</strain>
    </source>
</reference>
<sequence length="59" mass="6904">MHRDALLFSRHQLCRRRIFVREEGFLTLRAGIQVFCVVSATPGEIRETASKMKERTQKV</sequence>
<gene>
    <name evidence="1" type="ORF">CWM85_04600</name>
</gene>
<evidence type="ECO:0000313" key="1">
    <source>
        <dbReference type="EMBL" id="PLM67916.1"/>
    </source>
</evidence>
<name>A0A2J4ZXZ2_9ENTR</name>
<accession>A0A2J4ZXZ2</accession>
<dbReference type="EMBL" id="PIET01000059">
    <property type="protein sequence ID" value="PLM67916.1"/>
    <property type="molecule type" value="Genomic_DNA"/>
</dbReference>
<reference evidence="1 2" key="1">
    <citation type="submission" date="2017-11" db="EMBL/GenBank/DDBJ databases">
        <authorList>
            <person name="Han C.G."/>
        </authorList>
    </citation>
    <scope>NUCLEOTIDE SEQUENCE [LARGE SCALE GENOMIC DNA]</scope>
    <source>
        <strain evidence="1 2">A2</strain>
    </source>
</reference>
<dbReference type="Proteomes" id="UP000234661">
    <property type="component" value="Unassembled WGS sequence"/>
</dbReference>
<protein>
    <submittedName>
        <fullName evidence="1">Uncharacterized protein</fullName>
    </submittedName>
</protein>
<evidence type="ECO:0000313" key="2">
    <source>
        <dbReference type="Proteomes" id="UP000234661"/>
    </source>
</evidence>
<dbReference type="AlphaFoldDB" id="A0A2J4ZXZ2"/>
<organism evidence="1 2">
    <name type="scientific">Klebsiella michiganensis</name>
    <dbReference type="NCBI Taxonomy" id="1134687"/>
    <lineage>
        <taxon>Bacteria</taxon>
        <taxon>Pseudomonadati</taxon>
        <taxon>Pseudomonadota</taxon>
        <taxon>Gammaproteobacteria</taxon>
        <taxon>Enterobacterales</taxon>
        <taxon>Enterobacteriaceae</taxon>
        <taxon>Klebsiella/Raoultella group</taxon>
        <taxon>Klebsiella</taxon>
    </lineage>
</organism>
<comment type="caution">
    <text evidence="1">The sequence shown here is derived from an EMBL/GenBank/DDBJ whole genome shotgun (WGS) entry which is preliminary data.</text>
</comment>